<organism evidence="15 16">
    <name type="scientific">Rhizodiscina lignyota</name>
    <dbReference type="NCBI Taxonomy" id="1504668"/>
    <lineage>
        <taxon>Eukaryota</taxon>
        <taxon>Fungi</taxon>
        <taxon>Dikarya</taxon>
        <taxon>Ascomycota</taxon>
        <taxon>Pezizomycotina</taxon>
        <taxon>Dothideomycetes</taxon>
        <taxon>Pleosporomycetidae</taxon>
        <taxon>Aulographales</taxon>
        <taxon>Rhizodiscinaceae</taxon>
        <taxon>Rhizodiscina</taxon>
    </lineage>
</organism>
<dbReference type="AlphaFoldDB" id="A0A9P4M7S0"/>
<evidence type="ECO:0000256" key="12">
    <source>
        <dbReference type="ARBA" id="ARBA00042677"/>
    </source>
</evidence>
<keyword evidence="10" id="KW-0539">Nucleus</keyword>
<feature type="compositionally biased region" description="Basic and acidic residues" evidence="13">
    <location>
        <begin position="474"/>
        <end position="484"/>
    </location>
</feature>
<evidence type="ECO:0000256" key="4">
    <source>
        <dbReference type="ARBA" id="ARBA00022759"/>
    </source>
</evidence>
<dbReference type="SUPFAM" id="SSF56281">
    <property type="entry name" value="Metallo-hydrolase/oxidoreductase"/>
    <property type="match status" value="1"/>
</dbReference>
<dbReference type="GO" id="GO:0003684">
    <property type="term" value="F:damaged DNA binding"/>
    <property type="evidence" value="ECO:0007669"/>
    <property type="project" value="TreeGrafter"/>
</dbReference>
<reference evidence="15" key="1">
    <citation type="journal article" date="2020" name="Stud. Mycol.">
        <title>101 Dothideomycetes genomes: a test case for predicting lifestyles and emergence of pathogens.</title>
        <authorList>
            <person name="Haridas S."/>
            <person name="Albert R."/>
            <person name="Binder M."/>
            <person name="Bloem J."/>
            <person name="Labutti K."/>
            <person name="Salamov A."/>
            <person name="Andreopoulos B."/>
            <person name="Baker S."/>
            <person name="Barry K."/>
            <person name="Bills G."/>
            <person name="Bluhm B."/>
            <person name="Cannon C."/>
            <person name="Castanera R."/>
            <person name="Culley D."/>
            <person name="Daum C."/>
            <person name="Ezra D."/>
            <person name="Gonzalez J."/>
            <person name="Henrissat B."/>
            <person name="Kuo A."/>
            <person name="Liang C."/>
            <person name="Lipzen A."/>
            <person name="Lutzoni F."/>
            <person name="Magnuson J."/>
            <person name="Mondo S."/>
            <person name="Nolan M."/>
            <person name="Ohm R."/>
            <person name="Pangilinan J."/>
            <person name="Park H.-J."/>
            <person name="Ramirez L."/>
            <person name="Alfaro M."/>
            <person name="Sun H."/>
            <person name="Tritt A."/>
            <person name="Yoshinaga Y."/>
            <person name="Zwiers L.-H."/>
            <person name="Turgeon B."/>
            <person name="Goodwin S."/>
            <person name="Spatafora J."/>
            <person name="Crous P."/>
            <person name="Grigoriev I."/>
        </authorList>
    </citation>
    <scope>NUCLEOTIDE SEQUENCE</scope>
    <source>
        <strain evidence="15">CBS 133067</strain>
    </source>
</reference>
<dbReference type="GO" id="GO:0004519">
    <property type="term" value="F:endonuclease activity"/>
    <property type="evidence" value="ECO:0007669"/>
    <property type="project" value="UniProtKB-KW"/>
</dbReference>
<evidence type="ECO:0000256" key="3">
    <source>
        <dbReference type="ARBA" id="ARBA00022722"/>
    </source>
</evidence>
<protein>
    <recommendedName>
        <fullName evidence="11">Protein artemis</fullName>
    </recommendedName>
    <alternativeName>
        <fullName evidence="12">DNA cross-link repair 1C protein</fullName>
    </alternativeName>
</protein>
<proteinExistence type="inferred from homology"/>
<feature type="compositionally biased region" description="Polar residues" evidence="13">
    <location>
        <begin position="437"/>
        <end position="447"/>
    </location>
</feature>
<keyword evidence="3" id="KW-0540">Nuclease</keyword>
<dbReference type="GO" id="GO:0035312">
    <property type="term" value="F:5'-3' DNA exonuclease activity"/>
    <property type="evidence" value="ECO:0007669"/>
    <property type="project" value="TreeGrafter"/>
</dbReference>
<dbReference type="InterPro" id="IPR036866">
    <property type="entry name" value="RibonucZ/Hydroxyglut_hydro"/>
</dbReference>
<dbReference type="PANTHER" id="PTHR23240">
    <property type="entry name" value="DNA CROSS-LINK REPAIR PROTEIN PSO2/SNM1-RELATED"/>
    <property type="match status" value="1"/>
</dbReference>
<keyword evidence="4" id="KW-0255">Endonuclease</keyword>
<dbReference type="Proteomes" id="UP000799772">
    <property type="component" value="Unassembled WGS sequence"/>
</dbReference>
<keyword evidence="6" id="KW-0378">Hydrolase</keyword>
<feature type="compositionally biased region" description="Polar residues" evidence="13">
    <location>
        <begin position="461"/>
        <end position="473"/>
    </location>
</feature>
<evidence type="ECO:0000256" key="8">
    <source>
        <dbReference type="ARBA" id="ARBA00023172"/>
    </source>
</evidence>
<keyword evidence="7" id="KW-0269">Exonuclease</keyword>
<keyword evidence="16" id="KW-1185">Reference proteome</keyword>
<evidence type="ECO:0000313" key="16">
    <source>
        <dbReference type="Proteomes" id="UP000799772"/>
    </source>
</evidence>
<keyword evidence="5" id="KW-0227">DNA damage</keyword>
<dbReference type="GO" id="GO:0006310">
    <property type="term" value="P:DNA recombination"/>
    <property type="evidence" value="ECO:0007669"/>
    <property type="project" value="UniProtKB-KW"/>
</dbReference>
<dbReference type="OrthoDB" id="5561659at2759"/>
<dbReference type="GO" id="GO:0000723">
    <property type="term" value="P:telomere maintenance"/>
    <property type="evidence" value="ECO:0007669"/>
    <property type="project" value="TreeGrafter"/>
</dbReference>
<evidence type="ECO:0000256" key="13">
    <source>
        <dbReference type="SAM" id="MobiDB-lite"/>
    </source>
</evidence>
<gene>
    <name evidence="15" type="ORF">NA57DRAFT_74586</name>
</gene>
<feature type="domain" description="DNA repair metallo-beta-lactamase" evidence="14">
    <location>
        <begin position="364"/>
        <end position="393"/>
    </location>
</feature>
<keyword evidence="9" id="KW-0234">DNA repair</keyword>
<evidence type="ECO:0000259" key="14">
    <source>
        <dbReference type="Pfam" id="PF07522"/>
    </source>
</evidence>
<feature type="compositionally biased region" description="Polar residues" evidence="13">
    <location>
        <begin position="485"/>
        <end position="506"/>
    </location>
</feature>
<comment type="similarity">
    <text evidence="2">Belongs to the DNA repair metallo-beta-lactamase (DRMBL) family.</text>
</comment>
<dbReference type="GO" id="GO:0036297">
    <property type="term" value="P:interstrand cross-link repair"/>
    <property type="evidence" value="ECO:0007669"/>
    <property type="project" value="TreeGrafter"/>
</dbReference>
<feature type="region of interest" description="Disordered" evidence="13">
    <location>
        <begin position="435"/>
        <end position="539"/>
    </location>
</feature>
<evidence type="ECO:0000256" key="5">
    <source>
        <dbReference type="ARBA" id="ARBA00022763"/>
    </source>
</evidence>
<accession>A0A9P4M7S0</accession>
<dbReference type="InterPro" id="IPR011084">
    <property type="entry name" value="DRMBL"/>
</dbReference>
<evidence type="ECO:0000256" key="9">
    <source>
        <dbReference type="ARBA" id="ARBA00023204"/>
    </source>
</evidence>
<dbReference type="GO" id="GO:0006303">
    <property type="term" value="P:double-strand break repair via nonhomologous end joining"/>
    <property type="evidence" value="ECO:0007669"/>
    <property type="project" value="TreeGrafter"/>
</dbReference>
<dbReference type="GO" id="GO:0005634">
    <property type="term" value="C:nucleus"/>
    <property type="evidence" value="ECO:0007669"/>
    <property type="project" value="UniProtKB-SubCell"/>
</dbReference>
<evidence type="ECO:0000256" key="2">
    <source>
        <dbReference type="ARBA" id="ARBA00010304"/>
    </source>
</evidence>
<dbReference type="PANTHER" id="PTHR23240:SF8">
    <property type="entry name" value="PROTEIN ARTEMIS"/>
    <property type="match status" value="1"/>
</dbReference>
<comment type="subcellular location">
    <subcellularLocation>
        <location evidence="1">Nucleus</location>
    </subcellularLocation>
</comment>
<evidence type="ECO:0000256" key="7">
    <source>
        <dbReference type="ARBA" id="ARBA00022839"/>
    </source>
</evidence>
<keyword evidence="8" id="KW-0233">DNA recombination</keyword>
<evidence type="ECO:0000313" key="15">
    <source>
        <dbReference type="EMBL" id="KAF2100991.1"/>
    </source>
</evidence>
<evidence type="ECO:0000256" key="6">
    <source>
        <dbReference type="ARBA" id="ARBA00022801"/>
    </source>
</evidence>
<dbReference type="Pfam" id="PF07522">
    <property type="entry name" value="DRMBL"/>
    <property type="match status" value="1"/>
</dbReference>
<dbReference type="EMBL" id="ML978124">
    <property type="protein sequence ID" value="KAF2100991.1"/>
    <property type="molecule type" value="Genomic_DNA"/>
</dbReference>
<dbReference type="Gene3D" id="3.60.15.10">
    <property type="entry name" value="Ribonuclease Z/Hydroxyacylglutathione hydrolase-like"/>
    <property type="match status" value="1"/>
</dbReference>
<evidence type="ECO:0000256" key="10">
    <source>
        <dbReference type="ARBA" id="ARBA00023242"/>
    </source>
</evidence>
<name>A0A9P4M7S0_9PEZI</name>
<comment type="caution">
    <text evidence="15">The sequence shown here is derived from an EMBL/GenBank/DDBJ whole genome shotgun (WGS) entry which is preliminary data.</text>
</comment>
<evidence type="ECO:0000256" key="11">
    <source>
        <dbReference type="ARBA" id="ARBA00039759"/>
    </source>
</evidence>
<evidence type="ECO:0000256" key="1">
    <source>
        <dbReference type="ARBA" id="ARBA00004123"/>
    </source>
</evidence>
<sequence length="579" mass="64327">MNFAKGILETRKQTYRHLSKLLKTIPLDTPTTVELSPGYEIRVTLFDANHCAGSVMFLIEGLDGKAILYTGDIRSETWLVNSLVQNPILVPYTLGRKRLDCLYLDTTFATKSDMHRAFPCKAEGLRELLEKISAYPADTIFYFQCWTFGYENVWIALSAALGSQVHLDNYRWRLYKALGDVSQTSMPEPREANALCGFTCGNHQTKGCLTKDTAARIHSCEKGAHCAITDDKSKVVHIVPIVSRTSNGTEIAEVGAGGGQGDLDQVHELEISDLQTMSQLMALCASNIQNPETVSKILKLLSSLAGQSGRLRVDMSKIPEGNDSDDIPLEKVTDILRSVATVSAVNNGNSELEEVTTNALPRTITFPYSRHSSYSELRELVAAFKPRDIYPCTVDEMSWNESTSMRSLFGDLCSDDVFAHDNEMREKTRERLERFTAKQQAMYTQTTDETESDYENEDNRNTTTQVKRLASQSKHQEQQERPSDESQNSSTEYVSAQASLYPASQSEPHDPKESSGSQPSIGPFSAAPISANQMDRSKSVRRWAYDAATELHGIDWAAFGGLQCTKNTPNEPELGTTDS</sequence>